<dbReference type="Proteomes" id="UP001497497">
    <property type="component" value="Unassembled WGS sequence"/>
</dbReference>
<name>A0AAV2HUZ2_LYMST</name>
<evidence type="ECO:0000256" key="1">
    <source>
        <dbReference type="SAM" id="MobiDB-lite"/>
    </source>
</evidence>
<protein>
    <submittedName>
        <fullName evidence="3">Uncharacterized protein</fullName>
    </submittedName>
</protein>
<proteinExistence type="predicted"/>
<dbReference type="PANTHER" id="PTHR10151">
    <property type="entry name" value="ECTONUCLEOTIDE PYROPHOSPHATASE/PHOSPHODIESTERASE"/>
    <property type="match status" value="1"/>
</dbReference>
<organism evidence="3 4">
    <name type="scientific">Lymnaea stagnalis</name>
    <name type="common">Great pond snail</name>
    <name type="synonym">Helix stagnalis</name>
    <dbReference type="NCBI Taxonomy" id="6523"/>
    <lineage>
        <taxon>Eukaryota</taxon>
        <taxon>Metazoa</taxon>
        <taxon>Spiralia</taxon>
        <taxon>Lophotrochozoa</taxon>
        <taxon>Mollusca</taxon>
        <taxon>Gastropoda</taxon>
        <taxon>Heterobranchia</taxon>
        <taxon>Euthyneura</taxon>
        <taxon>Panpulmonata</taxon>
        <taxon>Hygrophila</taxon>
        <taxon>Lymnaeoidea</taxon>
        <taxon>Lymnaeidae</taxon>
        <taxon>Lymnaea</taxon>
    </lineage>
</organism>
<gene>
    <name evidence="3" type="ORF">GSLYS_00011848001</name>
</gene>
<reference evidence="3 4" key="1">
    <citation type="submission" date="2024-04" db="EMBL/GenBank/DDBJ databases">
        <authorList>
            <consortium name="Genoscope - CEA"/>
            <person name="William W."/>
        </authorList>
    </citation>
    <scope>NUCLEOTIDE SEQUENCE [LARGE SCALE GENOMIC DNA]</scope>
</reference>
<accession>A0AAV2HUZ2</accession>
<dbReference type="InterPro" id="IPR017850">
    <property type="entry name" value="Alkaline_phosphatase_core_sf"/>
</dbReference>
<evidence type="ECO:0000313" key="3">
    <source>
        <dbReference type="EMBL" id="CAL1538027.1"/>
    </source>
</evidence>
<dbReference type="EMBL" id="CAXITT010000282">
    <property type="protein sequence ID" value="CAL1538027.1"/>
    <property type="molecule type" value="Genomic_DNA"/>
</dbReference>
<keyword evidence="2" id="KW-0472">Membrane</keyword>
<comment type="caution">
    <text evidence="3">The sequence shown here is derived from an EMBL/GenBank/DDBJ whole genome shotgun (WGS) entry which is preliminary data.</text>
</comment>
<dbReference type="CDD" id="cd16018">
    <property type="entry name" value="Enpp"/>
    <property type="match status" value="1"/>
</dbReference>
<keyword evidence="4" id="KW-1185">Reference proteome</keyword>
<dbReference type="Pfam" id="PF01663">
    <property type="entry name" value="Phosphodiest"/>
    <property type="match status" value="1"/>
</dbReference>
<evidence type="ECO:0000256" key="2">
    <source>
        <dbReference type="SAM" id="Phobius"/>
    </source>
</evidence>
<dbReference type="Gene3D" id="3.40.720.10">
    <property type="entry name" value="Alkaline Phosphatase, subunit A"/>
    <property type="match status" value="1"/>
</dbReference>
<feature type="compositionally biased region" description="Acidic residues" evidence="1">
    <location>
        <begin position="494"/>
        <end position="506"/>
    </location>
</feature>
<dbReference type="PANTHER" id="PTHR10151:SF120">
    <property type="entry name" value="BIS(5'-ADENOSYL)-TRIPHOSPHATASE"/>
    <property type="match status" value="1"/>
</dbReference>
<dbReference type="GO" id="GO:0016787">
    <property type="term" value="F:hydrolase activity"/>
    <property type="evidence" value="ECO:0007669"/>
    <property type="project" value="UniProtKB-ARBA"/>
</dbReference>
<dbReference type="SUPFAM" id="SSF53649">
    <property type="entry name" value="Alkaline phosphatase-like"/>
    <property type="match status" value="1"/>
</dbReference>
<sequence length="519" mass="59084">MKMYVTYLILKSSIVFLTISSFLTNKISVTGHSEKEYSLLLISFDGFRWDYLSNMRPDNIPNFQRVISSGVHAKEGLKNVFPTNTLPNHWSMVTGLYPESHGVLDNHMRDLNIQKIFVPLYENNSYQNDFRYYDAGGEPIWVTNQIQKEHGRSGSIMWWGSENSVKWVKPTFQMPYDDMVAFEKRIDTIIQLFNSEYPINLGLVYFPEPDHTAHIYGPNSDEVVKQILNADHIIGYLLKKLEDSDLLDDLNIIITSDHGFTNISKDTVINLDNIIDSSHYDLLTHGPMSAVSIFPKEGDLEEVFSNLHDASIKGQFNVYKSEEIPDRFYYKHNPRVPPILAVAKPPYSFVTNGDNFTLAGNHGYDNEISDMHPFFMAIGPSFKKGFLVDSFNIVDIYPLMCHILGLHPSANNGSMKVVSLLLHDGPENTMWTFGTYILVLIVIASIGGVFTVAACRQHRYLKRRILQLRLSPLQTSIKYSTPPTGDAKTSLLSGDDEDEDDFDDAHDDDKMLEIVTNKW</sequence>
<dbReference type="AlphaFoldDB" id="A0AAV2HUZ2"/>
<dbReference type="Gene3D" id="3.30.1360.180">
    <property type="match status" value="1"/>
</dbReference>
<dbReference type="InterPro" id="IPR002591">
    <property type="entry name" value="Phosphodiest/P_Trfase"/>
</dbReference>
<feature type="transmembrane region" description="Helical" evidence="2">
    <location>
        <begin position="433"/>
        <end position="455"/>
    </location>
</feature>
<keyword evidence="2" id="KW-1133">Transmembrane helix</keyword>
<evidence type="ECO:0000313" key="4">
    <source>
        <dbReference type="Proteomes" id="UP001497497"/>
    </source>
</evidence>
<keyword evidence="2" id="KW-0812">Transmembrane</keyword>
<feature type="region of interest" description="Disordered" evidence="1">
    <location>
        <begin position="477"/>
        <end position="508"/>
    </location>
</feature>